<accession>S8FXH8</accession>
<dbReference type="Pfam" id="PF01494">
    <property type="entry name" value="FAD_binding_3"/>
    <property type="match status" value="1"/>
</dbReference>
<dbReference type="PRINTS" id="PR00420">
    <property type="entry name" value="RNGMNOXGNASE"/>
</dbReference>
<keyword evidence="8" id="KW-1185">Reference proteome</keyword>
<dbReference type="SUPFAM" id="SSF51905">
    <property type="entry name" value="FAD/NAD(P)-binding domain"/>
    <property type="match status" value="1"/>
</dbReference>
<evidence type="ECO:0000256" key="3">
    <source>
        <dbReference type="ARBA" id="ARBA00022827"/>
    </source>
</evidence>
<dbReference type="STRING" id="743788.S8FXH8"/>
<dbReference type="InterPro" id="IPR002938">
    <property type="entry name" value="FAD-bd"/>
</dbReference>
<dbReference type="CDD" id="cd02979">
    <property type="entry name" value="PHOX_C"/>
    <property type="match status" value="1"/>
</dbReference>
<organism evidence="7 8">
    <name type="scientific">Fomitopsis schrenkii</name>
    <name type="common">Brown rot fungus</name>
    <dbReference type="NCBI Taxonomy" id="2126942"/>
    <lineage>
        <taxon>Eukaryota</taxon>
        <taxon>Fungi</taxon>
        <taxon>Dikarya</taxon>
        <taxon>Basidiomycota</taxon>
        <taxon>Agaricomycotina</taxon>
        <taxon>Agaricomycetes</taxon>
        <taxon>Polyporales</taxon>
        <taxon>Fomitopsis</taxon>
    </lineage>
</organism>
<dbReference type="InterPro" id="IPR012941">
    <property type="entry name" value="Phe_hydrox_C_dim_dom"/>
</dbReference>
<evidence type="ECO:0000256" key="2">
    <source>
        <dbReference type="ARBA" id="ARBA00022630"/>
    </source>
</evidence>
<evidence type="ECO:0000313" key="7">
    <source>
        <dbReference type="EMBL" id="EPT02965.1"/>
    </source>
</evidence>
<dbReference type="InParanoid" id="S8FXH8"/>
<dbReference type="EMBL" id="KE504132">
    <property type="protein sequence ID" value="EPT02965.1"/>
    <property type="molecule type" value="Genomic_DNA"/>
</dbReference>
<evidence type="ECO:0000313" key="8">
    <source>
        <dbReference type="Proteomes" id="UP000015241"/>
    </source>
</evidence>
<dbReference type="eggNOG" id="KOG3855">
    <property type="taxonomic scope" value="Eukaryota"/>
</dbReference>
<evidence type="ECO:0000256" key="1">
    <source>
        <dbReference type="ARBA" id="ARBA00007801"/>
    </source>
</evidence>
<dbReference type="Gene3D" id="3.30.9.10">
    <property type="entry name" value="D-Amino Acid Oxidase, subunit A, domain 2"/>
    <property type="match status" value="1"/>
</dbReference>
<dbReference type="Pfam" id="PF07976">
    <property type="entry name" value="Phe_hydrox_dim"/>
    <property type="match status" value="1"/>
</dbReference>
<reference evidence="7 8" key="1">
    <citation type="journal article" date="2012" name="Science">
        <title>The Paleozoic origin of enzymatic lignin decomposition reconstructed from 31 fungal genomes.</title>
        <authorList>
            <person name="Floudas D."/>
            <person name="Binder M."/>
            <person name="Riley R."/>
            <person name="Barry K."/>
            <person name="Blanchette R.A."/>
            <person name="Henrissat B."/>
            <person name="Martinez A.T."/>
            <person name="Otillar R."/>
            <person name="Spatafora J.W."/>
            <person name="Yadav J.S."/>
            <person name="Aerts A."/>
            <person name="Benoit I."/>
            <person name="Boyd A."/>
            <person name="Carlson A."/>
            <person name="Copeland A."/>
            <person name="Coutinho P.M."/>
            <person name="de Vries R.P."/>
            <person name="Ferreira P."/>
            <person name="Findley K."/>
            <person name="Foster B."/>
            <person name="Gaskell J."/>
            <person name="Glotzer D."/>
            <person name="Gorecki P."/>
            <person name="Heitman J."/>
            <person name="Hesse C."/>
            <person name="Hori C."/>
            <person name="Igarashi K."/>
            <person name="Jurgens J.A."/>
            <person name="Kallen N."/>
            <person name="Kersten P."/>
            <person name="Kohler A."/>
            <person name="Kuees U."/>
            <person name="Kumar T.K.A."/>
            <person name="Kuo A."/>
            <person name="LaButti K."/>
            <person name="Larrondo L.F."/>
            <person name="Lindquist E."/>
            <person name="Ling A."/>
            <person name="Lombard V."/>
            <person name="Lucas S."/>
            <person name="Lundell T."/>
            <person name="Martin R."/>
            <person name="McLaughlin D.J."/>
            <person name="Morgenstern I."/>
            <person name="Morin E."/>
            <person name="Murat C."/>
            <person name="Nagy L.G."/>
            <person name="Nolan M."/>
            <person name="Ohm R.A."/>
            <person name="Patyshakuliyeva A."/>
            <person name="Rokas A."/>
            <person name="Ruiz-Duenas F.J."/>
            <person name="Sabat G."/>
            <person name="Salamov A."/>
            <person name="Samejima M."/>
            <person name="Schmutz J."/>
            <person name="Slot J.C."/>
            <person name="St John F."/>
            <person name="Stenlid J."/>
            <person name="Sun H."/>
            <person name="Sun S."/>
            <person name="Syed K."/>
            <person name="Tsang A."/>
            <person name="Wiebenga A."/>
            <person name="Young D."/>
            <person name="Pisabarro A."/>
            <person name="Eastwood D.C."/>
            <person name="Martin F."/>
            <person name="Cullen D."/>
            <person name="Grigoriev I.V."/>
            <person name="Hibbett D.S."/>
        </authorList>
    </citation>
    <scope>NUCLEOTIDE SEQUENCE</scope>
    <source>
        <strain evidence="8">FP-58527</strain>
    </source>
</reference>
<protein>
    <recommendedName>
        <fullName evidence="9">FAD-binding domain-containing protein</fullName>
    </recommendedName>
</protein>
<evidence type="ECO:0000256" key="4">
    <source>
        <dbReference type="ARBA" id="ARBA00023002"/>
    </source>
</evidence>
<keyword evidence="3" id="KW-0274">FAD</keyword>
<dbReference type="SUPFAM" id="SSF54373">
    <property type="entry name" value="FAD-linked reductases, C-terminal domain"/>
    <property type="match status" value="1"/>
</dbReference>
<dbReference type="GO" id="GO:0016709">
    <property type="term" value="F:oxidoreductase activity, acting on paired donors, with incorporation or reduction of molecular oxygen, NAD(P)H as one donor, and incorporation of one atom of oxygen"/>
    <property type="evidence" value="ECO:0007669"/>
    <property type="project" value="UniProtKB-ARBA"/>
</dbReference>
<sequence>MSGPLTKESEVDVLVIGAGPAGLMCTMALAKAGVNVRIIDQRPAKVGAGQADGIQPRIVESYGFADRLFREAVQVHMAAFYNPGPHGGIERTGRAPDVTAPTARWAFEMALHQGGIEQIFLDSMISNGVEVERPIIPTSIELSEDQSALKDPKSHPIKVALKKLGVPEGTLDTEIVHAKFVIGCDGAHSWIRRQFGITMEGEQTDYIWGVLDLIPDTDFPDIRNRCAVHSHNGSCMIIPREGDLVRLYIQIADRDVLDSKGRVDKSKVGPEKILEVANKSLYPYTMSTSHPIDWWTLYIIGQRVANSYSVHDRVLIAGDACHTHSPKAGQGMNASMNDTHNLAWKLAYVLRGWADISILDTYEFERRKYAQDLINFDKKFAALFSGKPPSKKGDEGVTHEEFLEAFQTFGLFTSGIGVHYQPSAIVADKHQSCASKLVIGERMPPHIFIRAADSQPVQIQDLCPSDTRFKIFVFTGNTTDRAQLQKVKALAEDMQKPEHFYKHFGHGDSSKVFEVLAISSADKMISNYTDVPAFFRPHWSKFLLDDEDMYKRAGGGGYKTYGIGPDGAIAVVRPDGYVGTVAPLQDLSYLDSYFASFLVPGP</sequence>
<dbReference type="GO" id="GO:0071949">
    <property type="term" value="F:FAD binding"/>
    <property type="evidence" value="ECO:0007669"/>
    <property type="project" value="InterPro"/>
</dbReference>
<evidence type="ECO:0008006" key="9">
    <source>
        <dbReference type="Google" id="ProtNLM"/>
    </source>
</evidence>
<keyword evidence="4" id="KW-0560">Oxidoreductase</keyword>
<keyword evidence="2" id="KW-0285">Flavoprotein</keyword>
<dbReference type="Gene3D" id="3.40.30.20">
    <property type="match status" value="1"/>
</dbReference>
<dbReference type="PANTHER" id="PTHR43004:SF20">
    <property type="entry name" value="2-MONOOXYGENASE, PUTATIVE (AFU_ORTHOLOGUE AFUA_1G13660)-RELATED"/>
    <property type="match status" value="1"/>
</dbReference>
<dbReference type="OrthoDB" id="1716816at2759"/>
<dbReference type="PANTHER" id="PTHR43004">
    <property type="entry name" value="TRK SYSTEM POTASSIUM UPTAKE PROTEIN"/>
    <property type="match status" value="1"/>
</dbReference>
<dbReference type="HOGENOM" id="CLU_009665_9_2_1"/>
<dbReference type="SUPFAM" id="SSF52833">
    <property type="entry name" value="Thioredoxin-like"/>
    <property type="match status" value="1"/>
</dbReference>
<proteinExistence type="inferred from homology"/>
<dbReference type="InterPro" id="IPR050641">
    <property type="entry name" value="RIFMO-like"/>
</dbReference>
<feature type="domain" description="Phenol hydroxylase-like C-terminal dimerisation" evidence="6">
    <location>
        <begin position="418"/>
        <end position="600"/>
    </location>
</feature>
<dbReference type="Gene3D" id="3.50.50.60">
    <property type="entry name" value="FAD/NAD(P)-binding domain"/>
    <property type="match status" value="1"/>
</dbReference>
<dbReference type="Proteomes" id="UP000015241">
    <property type="component" value="Unassembled WGS sequence"/>
</dbReference>
<dbReference type="InterPro" id="IPR038220">
    <property type="entry name" value="PHOX_C_sf"/>
</dbReference>
<gene>
    <name evidence="7" type="ORF">FOMPIDRAFT_1117269</name>
</gene>
<name>S8FXH8_FOMSC</name>
<feature type="domain" description="FAD-binding" evidence="5">
    <location>
        <begin position="10"/>
        <end position="376"/>
    </location>
</feature>
<dbReference type="InterPro" id="IPR036188">
    <property type="entry name" value="FAD/NAD-bd_sf"/>
</dbReference>
<comment type="similarity">
    <text evidence="1">Belongs to the PheA/TfdB FAD monooxygenase family.</text>
</comment>
<dbReference type="AlphaFoldDB" id="S8FXH8"/>
<evidence type="ECO:0000259" key="5">
    <source>
        <dbReference type="Pfam" id="PF01494"/>
    </source>
</evidence>
<evidence type="ECO:0000259" key="6">
    <source>
        <dbReference type="Pfam" id="PF07976"/>
    </source>
</evidence>
<dbReference type="InterPro" id="IPR036249">
    <property type="entry name" value="Thioredoxin-like_sf"/>
</dbReference>